<dbReference type="Gene3D" id="3.40.50.10950">
    <property type="match status" value="1"/>
</dbReference>
<dbReference type="InterPro" id="IPR042112">
    <property type="entry name" value="P_AcTrfase_dom2"/>
</dbReference>
<evidence type="ECO:0000256" key="4">
    <source>
        <dbReference type="ARBA" id="ARBA00023315"/>
    </source>
</evidence>
<keyword evidence="4" id="KW-0012">Acyltransferase</keyword>
<evidence type="ECO:0000256" key="2">
    <source>
        <dbReference type="ARBA" id="ARBA00005656"/>
    </source>
</evidence>
<proteinExistence type="inferred from homology"/>
<dbReference type="PANTHER" id="PTHR43356">
    <property type="entry name" value="PHOSPHATE ACETYLTRANSFERASE"/>
    <property type="match status" value="1"/>
</dbReference>
<dbReference type="Gene3D" id="3.40.50.10750">
    <property type="entry name" value="Isocitrate/Isopropylmalate dehydrogenase-like"/>
    <property type="match status" value="1"/>
</dbReference>
<dbReference type="InterPro" id="IPR002505">
    <property type="entry name" value="PTA_PTB"/>
</dbReference>
<organism evidence="6 7">
    <name type="scientific">Geosporobacter ferrireducens</name>
    <dbReference type="NCBI Taxonomy" id="1424294"/>
    <lineage>
        <taxon>Bacteria</taxon>
        <taxon>Bacillati</taxon>
        <taxon>Bacillota</taxon>
        <taxon>Clostridia</taxon>
        <taxon>Peptostreptococcales</taxon>
        <taxon>Thermotaleaceae</taxon>
        <taxon>Geosporobacter</taxon>
    </lineage>
</organism>
<comment type="catalytic activity">
    <reaction evidence="1">
        <text>acetyl-CoA + phosphate = acetyl phosphate + CoA</text>
        <dbReference type="Rhea" id="RHEA:19521"/>
        <dbReference type="ChEBI" id="CHEBI:22191"/>
        <dbReference type="ChEBI" id="CHEBI:43474"/>
        <dbReference type="ChEBI" id="CHEBI:57287"/>
        <dbReference type="ChEBI" id="CHEBI:57288"/>
        <dbReference type="EC" id="2.3.1.8"/>
    </reaction>
</comment>
<protein>
    <recommendedName>
        <fullName evidence="5">Phosphate acetyl/butaryl transferase domain-containing protein</fullName>
    </recommendedName>
</protein>
<dbReference type="STRING" id="1424294.Gferi_08235"/>
<evidence type="ECO:0000256" key="3">
    <source>
        <dbReference type="ARBA" id="ARBA00022679"/>
    </source>
</evidence>
<dbReference type="AlphaFoldDB" id="A0A1D8GQ13"/>
<dbReference type="PIRSF" id="PIRSF000428">
    <property type="entry name" value="P_Ac_trans"/>
    <property type="match status" value="1"/>
</dbReference>
<dbReference type="Pfam" id="PF01515">
    <property type="entry name" value="PTA_PTB"/>
    <property type="match status" value="1"/>
</dbReference>
<dbReference type="Proteomes" id="UP000095743">
    <property type="component" value="Chromosome"/>
</dbReference>
<sequence>MDYLKNQIRKDIKKIVFPEGENLSVIKAAVYLKQNALVDPILIGNKNEISRILRGELELAGDITTINPMEDSRLEYYIKTYCEERMMPDAVGRKIISQPIYFAAMMVKAGEAHGMVGGIDYPTEEVIMASELILGLQKDISVPSSFYLLDVPGFNGEKGRRMIFADPSINPDPTSRELADIAYTTAQSVSKILGWEPRVALLSFSTKGSANHPCVDKVKEAFQILEQRECPFIFDGELQADAAMNKVIGYKKTKGESKVAGNANVLIFPNLDAANISSKLVQQLTGAKFYGPILQGFNFPVSDLSRGATVEDIIGTTLLTAAR</sequence>
<dbReference type="PANTHER" id="PTHR43356:SF3">
    <property type="entry name" value="PHOSPHATE ACETYLTRANSFERASE"/>
    <property type="match status" value="1"/>
</dbReference>
<evidence type="ECO:0000259" key="5">
    <source>
        <dbReference type="Pfam" id="PF01515"/>
    </source>
</evidence>
<keyword evidence="3" id="KW-0808">Transferase</keyword>
<dbReference type="InterPro" id="IPR012147">
    <property type="entry name" value="P_Ac_Bu_trans"/>
</dbReference>
<reference evidence="6 7" key="1">
    <citation type="submission" date="2016-09" db="EMBL/GenBank/DDBJ databases">
        <title>Genomic analysis reveals versatility of anaerobic energy metabolism of Geosporobacter ferrireducens IRF9 of phylum Firmicutes.</title>
        <authorList>
            <person name="Kim S.-J."/>
        </authorList>
    </citation>
    <scope>NUCLEOTIDE SEQUENCE [LARGE SCALE GENOMIC DNA]</scope>
    <source>
        <strain evidence="6 7">IRF9</strain>
    </source>
</reference>
<dbReference type="InterPro" id="IPR042113">
    <property type="entry name" value="P_AcTrfase_dom1"/>
</dbReference>
<dbReference type="SUPFAM" id="SSF53659">
    <property type="entry name" value="Isocitrate/Isopropylmalate dehydrogenase-like"/>
    <property type="match status" value="1"/>
</dbReference>
<gene>
    <name evidence="6" type="ORF">Gferi_08235</name>
</gene>
<evidence type="ECO:0000256" key="1">
    <source>
        <dbReference type="ARBA" id="ARBA00000705"/>
    </source>
</evidence>
<keyword evidence="7" id="KW-1185">Reference proteome</keyword>
<dbReference type="KEGG" id="gfe:Gferi_08235"/>
<comment type="similarity">
    <text evidence="2">Belongs to the phosphate acetyltransferase and butyryltransferase family.</text>
</comment>
<dbReference type="EMBL" id="CP017269">
    <property type="protein sequence ID" value="AOT73041.1"/>
    <property type="molecule type" value="Genomic_DNA"/>
</dbReference>
<accession>A0A1D8GQ13</accession>
<dbReference type="InterPro" id="IPR050500">
    <property type="entry name" value="Phos_Acetyltrans/Butyryltrans"/>
</dbReference>
<feature type="domain" description="Phosphate acetyl/butaryl transferase" evidence="5">
    <location>
        <begin position="2"/>
        <end position="321"/>
    </location>
</feature>
<evidence type="ECO:0000313" key="7">
    <source>
        <dbReference type="Proteomes" id="UP000095743"/>
    </source>
</evidence>
<evidence type="ECO:0000313" key="6">
    <source>
        <dbReference type="EMBL" id="AOT73041.1"/>
    </source>
</evidence>
<dbReference type="GO" id="GO:0008959">
    <property type="term" value="F:phosphate acetyltransferase activity"/>
    <property type="evidence" value="ECO:0007669"/>
    <property type="project" value="UniProtKB-EC"/>
</dbReference>
<name>A0A1D8GQ13_9FIRM</name>